<dbReference type="RefSeq" id="WP_310141922.1">
    <property type="nucleotide sequence ID" value="NZ_JAVDTR010000009.1"/>
</dbReference>
<dbReference type="InterPro" id="IPR002509">
    <property type="entry name" value="NODB_dom"/>
</dbReference>
<dbReference type="PANTHER" id="PTHR34216">
    <property type="match status" value="1"/>
</dbReference>
<dbReference type="Gene3D" id="3.20.20.370">
    <property type="entry name" value="Glycoside hydrolase/deacetylase"/>
    <property type="match status" value="1"/>
</dbReference>
<evidence type="ECO:0000313" key="3">
    <source>
        <dbReference type="EMBL" id="MDR6725065.1"/>
    </source>
</evidence>
<feature type="domain" description="NodB homology" evidence="2">
    <location>
        <begin position="14"/>
        <end position="216"/>
    </location>
</feature>
<dbReference type="GO" id="GO:0005975">
    <property type="term" value="P:carbohydrate metabolic process"/>
    <property type="evidence" value="ECO:0007669"/>
    <property type="project" value="InterPro"/>
</dbReference>
<dbReference type="GO" id="GO:0016810">
    <property type="term" value="F:hydrolase activity, acting on carbon-nitrogen (but not peptide) bonds"/>
    <property type="evidence" value="ECO:0007669"/>
    <property type="project" value="InterPro"/>
</dbReference>
<dbReference type="SUPFAM" id="SSF88713">
    <property type="entry name" value="Glycoside hydrolase/deacetylase"/>
    <property type="match status" value="1"/>
</dbReference>
<dbReference type="CDD" id="cd10967">
    <property type="entry name" value="CE4_GLA_like_6s"/>
    <property type="match status" value="1"/>
</dbReference>
<accession>A0AAP5H4G3</accession>
<dbReference type="Proteomes" id="UP001254832">
    <property type="component" value="Unassembled WGS sequence"/>
</dbReference>
<keyword evidence="1" id="KW-0732">Signal</keyword>
<evidence type="ECO:0000256" key="1">
    <source>
        <dbReference type="ARBA" id="ARBA00022729"/>
    </source>
</evidence>
<dbReference type="InterPro" id="IPR051398">
    <property type="entry name" value="Polysacch_Deacetylase"/>
</dbReference>
<comment type="caution">
    <text evidence="3">The sequence shown here is derived from an EMBL/GenBank/DDBJ whole genome shotgun (WGS) entry which is preliminary data.</text>
</comment>
<dbReference type="EMBL" id="JAVDTR010000009">
    <property type="protein sequence ID" value="MDR6725065.1"/>
    <property type="molecule type" value="Genomic_DNA"/>
</dbReference>
<gene>
    <name evidence="3" type="ORF">J2W91_003551</name>
</gene>
<dbReference type="AlphaFoldDB" id="A0AAP5H4G3"/>
<proteinExistence type="predicted"/>
<dbReference type="PROSITE" id="PS51677">
    <property type="entry name" value="NODB"/>
    <property type="match status" value="1"/>
</dbReference>
<organism evidence="3 4">
    <name type="scientific">Paenibacillus amylolyticus</name>
    <dbReference type="NCBI Taxonomy" id="1451"/>
    <lineage>
        <taxon>Bacteria</taxon>
        <taxon>Bacillati</taxon>
        <taxon>Bacillota</taxon>
        <taxon>Bacilli</taxon>
        <taxon>Bacillales</taxon>
        <taxon>Paenibacillaceae</taxon>
        <taxon>Paenibacillus</taxon>
    </lineage>
</organism>
<name>A0AAP5H4G3_PAEAM</name>
<evidence type="ECO:0000313" key="4">
    <source>
        <dbReference type="Proteomes" id="UP001254832"/>
    </source>
</evidence>
<sequence length="277" mass="31879">MGHRIQFDRYPGGVMKALTFSYDDGVVHDRRLVDIFNRYGLRGTFNLNSGVLGKVGRIDEGEVAELYAGHEVAVHTVTHPTLPYVPDELLTEEIMEDRKALERLVDYPVRGMAYPNGGYDRSLSTKLEWLGLDYARTVESHGQFTLPERPLEWHPTCHHNHDLHSLTERFIQHTKTGTPLLFYVWGHSYEFNDNDNWEIIERFGEQIGGRDDIWYATNIEIIAYWKAVKRLECSADRSIIHNPSSISVWLTADQQVVEVKGGETLRLTERIPLGERS</sequence>
<reference evidence="3" key="1">
    <citation type="submission" date="2023-07" db="EMBL/GenBank/DDBJ databases">
        <title>Sorghum-associated microbial communities from plants grown in Nebraska, USA.</title>
        <authorList>
            <person name="Schachtman D."/>
        </authorList>
    </citation>
    <scope>NUCLEOTIDE SEQUENCE</scope>
    <source>
        <strain evidence="3">BE80</strain>
    </source>
</reference>
<dbReference type="Pfam" id="PF01522">
    <property type="entry name" value="Polysacc_deac_1"/>
    <property type="match status" value="1"/>
</dbReference>
<dbReference type="PANTHER" id="PTHR34216:SF11">
    <property type="entry name" value="CHITOOLIGOSACCHARIDE DEACETYLASE"/>
    <property type="match status" value="1"/>
</dbReference>
<evidence type="ECO:0000259" key="2">
    <source>
        <dbReference type="PROSITE" id="PS51677"/>
    </source>
</evidence>
<protein>
    <submittedName>
        <fullName evidence="3">Peptidoglycan/xylan/chitin deacetylase (PgdA/CDA1 family)</fullName>
    </submittedName>
</protein>
<dbReference type="InterPro" id="IPR011330">
    <property type="entry name" value="Glyco_hydro/deAcase_b/a-brl"/>
</dbReference>